<feature type="region of interest" description="Disordered" evidence="1">
    <location>
        <begin position="82"/>
        <end position="104"/>
    </location>
</feature>
<sequence>MTDRLVGNIVLNWADGCRGLRGGTHEQLPQPPTREMISRPSGTLGDKSVVPKHERHCCQTCRARTSAFRSPRGSHAGAQLLLGWNPGPARSDDVPAQLEERPSRYPEGRPRIYVLHGHDRPRQPFPQKPFGCRVAPLVGGQHPRQQHQRGNQRWSTSDGLRLARSPAAD</sequence>
<gene>
    <name evidence="2" type="ORF">L596_004306</name>
</gene>
<comment type="caution">
    <text evidence="2">The sequence shown here is derived from an EMBL/GenBank/DDBJ whole genome shotgun (WGS) entry which is preliminary data.</text>
</comment>
<feature type="compositionally biased region" description="Basic and acidic residues" evidence="1">
    <location>
        <begin position="90"/>
        <end position="104"/>
    </location>
</feature>
<proteinExistence type="predicted"/>
<accession>A0A4U8UVI7</accession>
<dbReference type="AlphaFoldDB" id="A0A4U8UVI7"/>
<organism evidence="2 3">
    <name type="scientific">Steinernema carpocapsae</name>
    <name type="common">Entomopathogenic nematode</name>
    <dbReference type="NCBI Taxonomy" id="34508"/>
    <lineage>
        <taxon>Eukaryota</taxon>
        <taxon>Metazoa</taxon>
        <taxon>Ecdysozoa</taxon>
        <taxon>Nematoda</taxon>
        <taxon>Chromadorea</taxon>
        <taxon>Rhabditida</taxon>
        <taxon>Tylenchina</taxon>
        <taxon>Panagrolaimomorpha</taxon>
        <taxon>Strongyloidoidea</taxon>
        <taxon>Steinernematidae</taxon>
        <taxon>Steinernema</taxon>
    </lineage>
</organism>
<feature type="compositionally biased region" description="Low complexity" evidence="1">
    <location>
        <begin position="139"/>
        <end position="153"/>
    </location>
</feature>
<feature type="region of interest" description="Disordered" evidence="1">
    <location>
        <begin position="22"/>
        <end position="49"/>
    </location>
</feature>
<evidence type="ECO:0000313" key="2">
    <source>
        <dbReference type="EMBL" id="TMS37361.1"/>
    </source>
</evidence>
<evidence type="ECO:0000313" key="3">
    <source>
        <dbReference type="Proteomes" id="UP000298663"/>
    </source>
</evidence>
<reference evidence="2 3" key="2">
    <citation type="journal article" date="2019" name="G3 (Bethesda)">
        <title>Hybrid Assembly of the Genome of the Entomopathogenic Nematode Steinernema carpocapsae Identifies the X-Chromosome.</title>
        <authorList>
            <person name="Serra L."/>
            <person name="Macchietto M."/>
            <person name="Macias-Munoz A."/>
            <person name="McGill C.J."/>
            <person name="Rodriguez I.M."/>
            <person name="Rodriguez B."/>
            <person name="Murad R."/>
            <person name="Mortazavi A."/>
        </authorList>
    </citation>
    <scope>NUCLEOTIDE SEQUENCE [LARGE SCALE GENOMIC DNA]</scope>
    <source>
        <strain evidence="2 3">ALL</strain>
    </source>
</reference>
<evidence type="ECO:0000256" key="1">
    <source>
        <dbReference type="SAM" id="MobiDB-lite"/>
    </source>
</evidence>
<dbReference type="Proteomes" id="UP000298663">
    <property type="component" value="Chromosome X"/>
</dbReference>
<name>A0A4U8UVI7_STECR</name>
<dbReference type="EMBL" id="AZBU02000001">
    <property type="protein sequence ID" value="TMS37361.1"/>
    <property type="molecule type" value="Genomic_DNA"/>
</dbReference>
<dbReference type="EMBL" id="CM016762">
    <property type="protein sequence ID" value="TMS37361.1"/>
    <property type="molecule type" value="Genomic_DNA"/>
</dbReference>
<reference evidence="2 3" key="1">
    <citation type="journal article" date="2015" name="Genome Biol.">
        <title>Comparative genomics of Steinernema reveals deeply conserved gene regulatory networks.</title>
        <authorList>
            <person name="Dillman A.R."/>
            <person name="Macchietto M."/>
            <person name="Porter C.F."/>
            <person name="Rogers A."/>
            <person name="Williams B."/>
            <person name="Antoshechkin I."/>
            <person name="Lee M.M."/>
            <person name="Goodwin Z."/>
            <person name="Lu X."/>
            <person name="Lewis E.E."/>
            <person name="Goodrich-Blair H."/>
            <person name="Stock S.P."/>
            <person name="Adams B.J."/>
            <person name="Sternberg P.W."/>
            <person name="Mortazavi A."/>
        </authorList>
    </citation>
    <scope>NUCLEOTIDE SEQUENCE [LARGE SCALE GENOMIC DNA]</scope>
    <source>
        <strain evidence="2 3">ALL</strain>
    </source>
</reference>
<protein>
    <submittedName>
        <fullName evidence="2">Uncharacterized protein</fullName>
    </submittedName>
</protein>
<feature type="region of interest" description="Disordered" evidence="1">
    <location>
        <begin position="129"/>
        <end position="169"/>
    </location>
</feature>
<keyword evidence="3" id="KW-1185">Reference proteome</keyword>